<dbReference type="PANTHER" id="PTHR45184">
    <property type="entry name" value="DNAJ PROTEIN ERDJ3A"/>
    <property type="match status" value="1"/>
</dbReference>
<dbReference type="OrthoDB" id="427280at2759"/>
<sequence length="392" mass="45040">MNKIILFLVLAMVLINARELYDHNKSYITPITNFNFGQQINKIRETTNQVSIVHYYKSGDEFSEQFAPEFDKWVTENKGLFRVGAIDCNESASICEKEKITTFPTFRIYPPTPHPVIDITENISVKNIQQKAGKELVSKVIEITNTNIEAFLSENPSVPKVLLFTNAQKGIPLMYRGLSVQFEGKQQYGLVRSSDDILVSRYRIKDFPSIILIRNGEKKWETYSGEIKFDNIFKWLNIYSQTFVPGGGESQSNASKEWLTEIVPELHQKSSNDICLKTENTLCVIHIGKGKPEKSVIDTFKSLNSAYDRKIDRGSKYKFMWLDAEIEKEYAETFGFEGQDLIVILNPGKRKRYVKHEGDFQYDTLKTTMEKIQGGDARFTKVTLPSQLAFRK</sequence>
<dbReference type="AlphaFoldDB" id="A0A0V0QTW4"/>
<dbReference type="CDD" id="cd02961">
    <property type="entry name" value="PDI_a_family"/>
    <property type="match status" value="2"/>
</dbReference>
<dbReference type="Gene3D" id="3.40.30.10">
    <property type="entry name" value="Glutaredoxin"/>
    <property type="match status" value="2"/>
</dbReference>
<feature type="domain" description="Thioredoxin" evidence="2">
    <location>
        <begin position="31"/>
        <end position="127"/>
    </location>
</feature>
<keyword evidence="5" id="KW-1185">Reference proteome</keyword>
<evidence type="ECO:0000256" key="1">
    <source>
        <dbReference type="SAM" id="SignalP"/>
    </source>
</evidence>
<protein>
    <submittedName>
        <fullName evidence="4">Thioredoxin-like fold</fullName>
    </submittedName>
</protein>
<dbReference type="PANTHER" id="PTHR45184:SF1">
    <property type="entry name" value="DNAJ PROTEIN ERDJ3A"/>
    <property type="match status" value="1"/>
</dbReference>
<dbReference type="EMBL" id="LDAU01000105">
    <property type="protein sequence ID" value="KRX05654.1"/>
    <property type="molecule type" value="Genomic_DNA"/>
</dbReference>
<gene>
    <name evidence="4" type="ORF">PPERSA_09794</name>
</gene>
<name>A0A0V0QTW4_PSEPJ</name>
<dbReference type="InterPro" id="IPR057305">
    <property type="entry name" value="Thioredox_PDIA6_C"/>
</dbReference>
<dbReference type="SUPFAM" id="SSF52833">
    <property type="entry name" value="Thioredoxin-like"/>
    <property type="match status" value="3"/>
</dbReference>
<feature type="signal peptide" evidence="1">
    <location>
        <begin position="1"/>
        <end position="17"/>
    </location>
</feature>
<evidence type="ECO:0000313" key="5">
    <source>
        <dbReference type="Proteomes" id="UP000054937"/>
    </source>
</evidence>
<organism evidence="4 5">
    <name type="scientific">Pseudocohnilembus persalinus</name>
    <name type="common">Ciliate</name>
    <dbReference type="NCBI Taxonomy" id="266149"/>
    <lineage>
        <taxon>Eukaryota</taxon>
        <taxon>Sar</taxon>
        <taxon>Alveolata</taxon>
        <taxon>Ciliophora</taxon>
        <taxon>Intramacronucleata</taxon>
        <taxon>Oligohymenophorea</taxon>
        <taxon>Scuticociliatia</taxon>
        <taxon>Philasterida</taxon>
        <taxon>Pseudocohnilembidae</taxon>
        <taxon>Pseudocohnilembus</taxon>
    </lineage>
</organism>
<dbReference type="InterPro" id="IPR036249">
    <property type="entry name" value="Thioredoxin-like_sf"/>
</dbReference>
<accession>A0A0V0QTW4</accession>
<dbReference type="Pfam" id="PF00085">
    <property type="entry name" value="Thioredoxin"/>
    <property type="match status" value="1"/>
</dbReference>
<feature type="domain" description="PDIA6-like C-terminal thioredoxin-like" evidence="3">
    <location>
        <begin position="264"/>
        <end position="376"/>
    </location>
</feature>
<evidence type="ECO:0000313" key="4">
    <source>
        <dbReference type="EMBL" id="KRX05654.1"/>
    </source>
</evidence>
<feature type="chain" id="PRO_5006867585" evidence="1">
    <location>
        <begin position="18"/>
        <end position="392"/>
    </location>
</feature>
<dbReference type="InterPro" id="IPR052842">
    <property type="entry name" value="ER_Co-chaperone"/>
</dbReference>
<dbReference type="InParanoid" id="A0A0V0QTW4"/>
<dbReference type="OMA" id="FCYINNE"/>
<evidence type="ECO:0000259" key="3">
    <source>
        <dbReference type="Pfam" id="PF24541"/>
    </source>
</evidence>
<dbReference type="Proteomes" id="UP000054937">
    <property type="component" value="Unassembled WGS sequence"/>
</dbReference>
<reference evidence="4 5" key="1">
    <citation type="journal article" date="2015" name="Sci. Rep.">
        <title>Genome of the facultative scuticociliatosis pathogen Pseudocohnilembus persalinus provides insight into its virulence through horizontal gene transfer.</title>
        <authorList>
            <person name="Xiong J."/>
            <person name="Wang G."/>
            <person name="Cheng J."/>
            <person name="Tian M."/>
            <person name="Pan X."/>
            <person name="Warren A."/>
            <person name="Jiang C."/>
            <person name="Yuan D."/>
            <person name="Miao W."/>
        </authorList>
    </citation>
    <scope>NUCLEOTIDE SEQUENCE [LARGE SCALE GENOMIC DNA]</scope>
    <source>
        <strain evidence="4">36N120E</strain>
    </source>
</reference>
<proteinExistence type="predicted"/>
<evidence type="ECO:0000259" key="2">
    <source>
        <dbReference type="Pfam" id="PF00085"/>
    </source>
</evidence>
<keyword evidence="1" id="KW-0732">Signal</keyword>
<comment type="caution">
    <text evidence="4">The sequence shown here is derived from an EMBL/GenBank/DDBJ whole genome shotgun (WGS) entry which is preliminary data.</text>
</comment>
<dbReference type="Pfam" id="PF24541">
    <property type="entry name" value="Thioredox_PDIA6_C"/>
    <property type="match status" value="1"/>
</dbReference>
<dbReference type="InterPro" id="IPR013766">
    <property type="entry name" value="Thioredoxin_domain"/>
</dbReference>